<sequence>MVFARPFKAGASMQLPCGQCHGCRLERSRQAAVRCLHEAQMHRANSFITLTYSDEFLPGHAPHDFRYPGDLDYRDFQAFAHRLRKKVGSFRHYTCGEYGERSWRPHFHACIFGIGFADREYWRKSDSGFPVYRSKLLESTWGLGLCELGDVSFESAAYVARYCMKKVTGVNADSHYAKLSPVTGEIFQLTPEFVHMSLKPGIGATWFDKYQGDVLHRDAVVVDGVETRIPRYYDKRFFAAHPTAEDLVKRVRVERALAVASDNTPDRLRVREIVSLAKTRSLVRSL</sequence>
<accession>A0A4P8PU55</accession>
<proteinExistence type="predicted"/>
<feature type="domain" description="Replication-associated protein ORF2/G2P" evidence="1">
    <location>
        <begin position="45"/>
        <end position="166"/>
    </location>
</feature>
<organism evidence="2">
    <name type="scientific">Blackfly microvirus SF02</name>
    <dbReference type="NCBI Taxonomy" id="2576452"/>
    <lineage>
        <taxon>Viruses</taxon>
        <taxon>Monodnaviria</taxon>
        <taxon>Sangervirae</taxon>
        <taxon>Phixviricota</taxon>
        <taxon>Malgrandaviricetes</taxon>
        <taxon>Petitvirales</taxon>
        <taxon>Microviridae</taxon>
        <taxon>Microvirus</taxon>
    </lineage>
</organism>
<dbReference type="Pfam" id="PF23343">
    <property type="entry name" value="REP_ORF2-G2P"/>
    <property type="match status" value="1"/>
</dbReference>
<name>A0A4P8PU55_9VIRU</name>
<dbReference type="InterPro" id="IPR056906">
    <property type="entry name" value="ORF2/G2P_dom"/>
</dbReference>
<dbReference type="EMBL" id="MK249213">
    <property type="protein sequence ID" value="QCQ85044.1"/>
    <property type="molecule type" value="Genomic_DNA"/>
</dbReference>
<protein>
    <submittedName>
        <fullName evidence="2">Replication initiator protein</fullName>
    </submittedName>
</protein>
<reference evidence="2" key="1">
    <citation type="submission" date="2018-12" db="EMBL/GenBank/DDBJ databases">
        <title>Singled stranded DNA viruses identified in blackflies (Austrosimulium ungulatum) sampled in New Zealand.</title>
        <authorList>
            <person name="Kraberger S."/>
            <person name="Fontenele R.S."/>
            <person name="Schmidlin K."/>
            <person name="Walters M."/>
            <person name="Varsani A."/>
        </authorList>
    </citation>
    <scope>NUCLEOTIDE SEQUENCE [LARGE SCALE GENOMIC DNA]</scope>
    <source>
        <strain evidence="2">164</strain>
    </source>
</reference>
<dbReference type="Proteomes" id="UP000322066">
    <property type="component" value="Segment"/>
</dbReference>
<evidence type="ECO:0000313" key="2">
    <source>
        <dbReference type="EMBL" id="QCQ85044.1"/>
    </source>
</evidence>
<evidence type="ECO:0000259" key="1">
    <source>
        <dbReference type="Pfam" id="PF23343"/>
    </source>
</evidence>